<proteinExistence type="predicted"/>
<organism evidence="1 2">
    <name type="scientific">Pukyongia salina</name>
    <dbReference type="NCBI Taxonomy" id="2094025"/>
    <lineage>
        <taxon>Bacteria</taxon>
        <taxon>Pseudomonadati</taxon>
        <taxon>Bacteroidota</taxon>
        <taxon>Flavobacteriia</taxon>
        <taxon>Flavobacteriales</taxon>
        <taxon>Flavobacteriaceae</taxon>
        <taxon>Pukyongia</taxon>
    </lineage>
</organism>
<protein>
    <submittedName>
        <fullName evidence="1">Uncharacterized protein</fullName>
    </submittedName>
</protein>
<dbReference type="RefSeq" id="WP_105217197.1">
    <property type="nucleotide sequence ID" value="NZ_CP027062.1"/>
</dbReference>
<gene>
    <name evidence="1" type="ORF">C5O00_12660</name>
</gene>
<evidence type="ECO:0000313" key="2">
    <source>
        <dbReference type="Proteomes" id="UP000238442"/>
    </source>
</evidence>
<accession>A0A2S0HZ56</accession>
<evidence type="ECO:0000313" key="1">
    <source>
        <dbReference type="EMBL" id="AVI51957.1"/>
    </source>
</evidence>
<sequence length="103" mass="11889">MTKSELFKNLTESQKIEFNNDIKNVINEIISSGHIYQDKLHEVDINMRLEDSILLNVTLGFIVEDNLKIKGVINNIIKLDNVDDYLDSINKSKSLDDNWINPI</sequence>
<dbReference type="KEGG" id="aue:C5O00_12660"/>
<dbReference type="EMBL" id="CP027062">
    <property type="protein sequence ID" value="AVI51957.1"/>
    <property type="molecule type" value="Genomic_DNA"/>
</dbReference>
<keyword evidence="2" id="KW-1185">Reference proteome</keyword>
<dbReference type="AlphaFoldDB" id="A0A2S0HZ56"/>
<name>A0A2S0HZ56_9FLAO</name>
<dbReference type="Proteomes" id="UP000238442">
    <property type="component" value="Chromosome"/>
</dbReference>
<reference evidence="1 2" key="1">
    <citation type="submission" date="2018-02" db="EMBL/GenBank/DDBJ databases">
        <title>Genomic analysis of the strain RR4-38 isolated from a seawater recirculating aquaculture system.</title>
        <authorList>
            <person name="Kim Y.-S."/>
            <person name="Jang Y.H."/>
            <person name="Kim K.-H."/>
        </authorList>
    </citation>
    <scope>NUCLEOTIDE SEQUENCE [LARGE SCALE GENOMIC DNA]</scope>
    <source>
        <strain evidence="1 2">RR4-38</strain>
    </source>
</reference>